<dbReference type="KEGG" id="fcy:FRACYDRAFT_276149"/>
<dbReference type="Proteomes" id="UP000095751">
    <property type="component" value="Unassembled WGS sequence"/>
</dbReference>
<sequence>MRDKLSSPSSSSNGYSHPTHPSTAGSSGRTNNSTTSDEPHLVITKQAPVSVYSNESFMVDVQLVLPKTSSPPSRIWNCDEPIELTASLHHAKSGEPVQSDEAQVMTKPSKIMIPAPGGTVGGDSNNNAVEDGNGNKSGSAKRSVTVECMIRTDAIHRDVGAAYVVRFRTSGDDSRNNDNNCALSTSSPERRRAVKSVSTRGITMVNYKIRVTVEEDWESVWFKDEGGRDKSMEVFVAIIDKDGQLKTGEHIPLEIILCYKVDEGDDPPSKVINQEILRILGSSKIILDKDTGRTRVRYRIEDVSKNHQAQDFLLQIGPERGTKGYKDVAPAYTPAVNVRSKRNKRSRGASQPRNATARQSASGVKSSHDHAVSSPPTASRQRVTGSFGGGVGQDPHLGASGNQNIHLNPNKSDELHTAMKGIIGWADVVVNELYPLQWQVQGYQQLLDGTPDYAKPFHNMVNPNNSISQILTGYTEQVRVHLRVLLNAVEEAQEVNAANVANAANGGRAAAAAASAVDYVSSSLQGRQNFASADPYSSLMGTNRFGRVGPGGATTLGVMAPGFRSRAEEAAGALPYQAQTNNMTNNMTSSMANSMSGSTALSGTAGAPIYHQASMLTQQPGLRGSHHTDHPQQKSLAADSISRESEVEYVLAKQYKALRDGKRFGFPAFNDQMEILGFFREENEKVGTSQFVHISNYSEDFGPLEILQAHEILRDFIDKGSDAVHSLKDHGTIQRLLDAAMVYDWSREMSNRGGASTSLQLG</sequence>
<name>A0A1E7F6W8_9STRA</name>
<feature type="compositionally biased region" description="Polar residues" evidence="1">
    <location>
        <begin position="374"/>
        <end position="384"/>
    </location>
</feature>
<gene>
    <name evidence="2" type="ORF">FRACYDRAFT_276149</name>
</gene>
<feature type="compositionally biased region" description="Polar residues" evidence="1">
    <location>
        <begin position="400"/>
        <end position="410"/>
    </location>
</feature>
<feature type="region of interest" description="Disordered" evidence="1">
    <location>
        <begin position="117"/>
        <end position="141"/>
    </location>
</feature>
<proteinExistence type="predicted"/>
<feature type="compositionally biased region" description="Low complexity" evidence="1">
    <location>
        <begin position="1"/>
        <end position="12"/>
    </location>
</feature>
<evidence type="ECO:0000313" key="3">
    <source>
        <dbReference type="Proteomes" id="UP000095751"/>
    </source>
</evidence>
<keyword evidence="3" id="KW-1185">Reference proteome</keyword>
<feature type="compositionally biased region" description="Polar residues" evidence="1">
    <location>
        <begin position="348"/>
        <end position="365"/>
    </location>
</feature>
<dbReference type="EMBL" id="KV784361">
    <property type="protein sequence ID" value="OEU13755.1"/>
    <property type="molecule type" value="Genomic_DNA"/>
</dbReference>
<dbReference type="InParanoid" id="A0A1E7F6W8"/>
<organism evidence="2 3">
    <name type="scientific">Fragilariopsis cylindrus CCMP1102</name>
    <dbReference type="NCBI Taxonomy" id="635003"/>
    <lineage>
        <taxon>Eukaryota</taxon>
        <taxon>Sar</taxon>
        <taxon>Stramenopiles</taxon>
        <taxon>Ochrophyta</taxon>
        <taxon>Bacillariophyta</taxon>
        <taxon>Bacillariophyceae</taxon>
        <taxon>Bacillariophycidae</taxon>
        <taxon>Bacillariales</taxon>
        <taxon>Bacillariaceae</taxon>
        <taxon>Fragilariopsis</taxon>
    </lineage>
</organism>
<feature type="compositionally biased region" description="Low complexity" evidence="1">
    <location>
        <begin position="22"/>
        <end position="36"/>
    </location>
</feature>
<accession>A0A1E7F6W8</accession>
<feature type="region of interest" description="Disordered" evidence="1">
    <location>
        <begin position="1"/>
        <end position="41"/>
    </location>
</feature>
<protein>
    <submittedName>
        <fullName evidence="2">Uncharacterized protein</fullName>
    </submittedName>
</protein>
<feature type="region of interest" description="Disordered" evidence="1">
    <location>
        <begin position="619"/>
        <end position="640"/>
    </location>
</feature>
<feature type="compositionally biased region" description="Polar residues" evidence="1">
    <location>
        <begin position="122"/>
        <end position="141"/>
    </location>
</feature>
<evidence type="ECO:0000313" key="2">
    <source>
        <dbReference type="EMBL" id="OEU13755.1"/>
    </source>
</evidence>
<reference evidence="2 3" key="1">
    <citation type="submission" date="2016-09" db="EMBL/GenBank/DDBJ databases">
        <title>Extensive genetic diversity and differential bi-allelic expression allows diatom success in the polar Southern Ocean.</title>
        <authorList>
            <consortium name="DOE Joint Genome Institute"/>
            <person name="Mock T."/>
            <person name="Otillar R.P."/>
            <person name="Strauss J."/>
            <person name="Dupont C."/>
            <person name="Frickenhaus S."/>
            <person name="Maumus F."/>
            <person name="Mcmullan M."/>
            <person name="Sanges R."/>
            <person name="Schmutz J."/>
            <person name="Toseland A."/>
            <person name="Valas R."/>
            <person name="Veluchamy A."/>
            <person name="Ward B.J."/>
            <person name="Allen A."/>
            <person name="Barry K."/>
            <person name="Falciatore A."/>
            <person name="Ferrante M."/>
            <person name="Fortunato A.E."/>
            <person name="Gloeckner G."/>
            <person name="Gruber A."/>
            <person name="Hipkin R."/>
            <person name="Janech M."/>
            <person name="Kroth P."/>
            <person name="Leese F."/>
            <person name="Lindquist E."/>
            <person name="Lyon B.R."/>
            <person name="Martin J."/>
            <person name="Mayer C."/>
            <person name="Parker M."/>
            <person name="Quesneville H."/>
            <person name="Raymond J."/>
            <person name="Uhlig C."/>
            <person name="Valentin K.U."/>
            <person name="Worden A.Z."/>
            <person name="Armbrust E.V."/>
            <person name="Bowler C."/>
            <person name="Green B."/>
            <person name="Moulton V."/>
            <person name="Van Oosterhout C."/>
            <person name="Grigoriev I."/>
        </authorList>
    </citation>
    <scope>NUCLEOTIDE SEQUENCE [LARGE SCALE GENOMIC DNA]</scope>
    <source>
        <strain evidence="2 3">CCMP1102</strain>
    </source>
</reference>
<feature type="region of interest" description="Disordered" evidence="1">
    <location>
        <begin position="323"/>
        <end position="411"/>
    </location>
</feature>
<evidence type="ECO:0000256" key="1">
    <source>
        <dbReference type="SAM" id="MobiDB-lite"/>
    </source>
</evidence>
<dbReference type="OrthoDB" id="69973at2759"/>
<dbReference type="AlphaFoldDB" id="A0A1E7F6W8"/>